<name>A0AAE1GYJ2_9NEOP</name>
<dbReference type="AlphaFoldDB" id="A0AAE1GYJ2"/>
<dbReference type="Proteomes" id="UP001219518">
    <property type="component" value="Unassembled WGS sequence"/>
</dbReference>
<evidence type="ECO:0000313" key="5">
    <source>
        <dbReference type="EMBL" id="KAK3911454.1"/>
    </source>
</evidence>
<reference evidence="5" key="1">
    <citation type="submission" date="2021-07" db="EMBL/GenBank/DDBJ databases">
        <authorList>
            <person name="Catto M.A."/>
            <person name="Jacobson A."/>
            <person name="Kennedy G."/>
            <person name="Labadie P."/>
            <person name="Hunt B.G."/>
            <person name="Srinivasan R."/>
        </authorList>
    </citation>
    <scope>NUCLEOTIDE SEQUENCE</scope>
    <source>
        <strain evidence="5">PL_HMW_Pooled</strain>
        <tissue evidence="5">Head</tissue>
    </source>
</reference>
<evidence type="ECO:0000256" key="2">
    <source>
        <dbReference type="PROSITE-ProRule" id="PRU00447"/>
    </source>
</evidence>
<reference evidence="5" key="2">
    <citation type="journal article" date="2023" name="BMC Genomics">
        <title>Pest status, molecular evolution, and epigenetic factors derived from the genome assembly of Frankliniella fusca, a thysanopteran phytovirus vector.</title>
        <authorList>
            <person name="Catto M.A."/>
            <person name="Labadie P.E."/>
            <person name="Jacobson A.L."/>
            <person name="Kennedy G.G."/>
            <person name="Srinivasan R."/>
            <person name="Hunt B.G."/>
        </authorList>
    </citation>
    <scope>NUCLEOTIDE SEQUENCE</scope>
    <source>
        <strain evidence="5">PL_HMW_Pooled</strain>
    </source>
</reference>
<dbReference type="SMART" id="SM00266">
    <property type="entry name" value="CAD"/>
    <property type="match status" value="1"/>
</dbReference>
<accession>A0AAE1GYJ2</accession>
<dbReference type="PANTHER" id="PTHR31025">
    <property type="entry name" value="SI:CH211-196P9.1-RELATED"/>
    <property type="match status" value="1"/>
</dbReference>
<evidence type="ECO:0000256" key="1">
    <source>
        <dbReference type="ARBA" id="ARBA00022703"/>
    </source>
</evidence>
<keyword evidence="1 2" id="KW-0053">Apoptosis</keyword>
<feature type="domain" description="CIDE-N" evidence="4">
    <location>
        <begin position="2"/>
        <end position="79"/>
    </location>
</feature>
<dbReference type="SUPFAM" id="SSF54277">
    <property type="entry name" value="CAD &amp; PB1 domains"/>
    <property type="match status" value="1"/>
</dbReference>
<comment type="caution">
    <text evidence="5">The sequence shown here is derived from an EMBL/GenBank/DDBJ whole genome shotgun (WGS) entry which is preliminary data.</text>
</comment>
<gene>
    <name evidence="5" type="ORF">KUF71_021182</name>
</gene>
<dbReference type="EMBL" id="JAHWGI010000268">
    <property type="protein sequence ID" value="KAK3911454.1"/>
    <property type="molecule type" value="Genomic_DNA"/>
</dbReference>
<sequence>MPKFVVKGVSRDRSQRIFVCAETLLELAEELKKKLKLPEGNYQIFQAKDGTTIEDDEVFQMLAQEAKSSGSQLEVMLLSDSTAWTDVSLMSTPSATNWSPNTGSSLESNTDDNSVRHSGTSTSDTTPRPARRRLNCNITDVCDYLDDVLEKMNSDKPPMNILALKKGAVKKACHSVGRHMIKNLKDYRKETARAFSKQIIDYDGGRYAKIFHVSIGSNISDPGYKAFAQRIYGYVNHNKGPENTSRRGSRSSSSSSRSEEDEDDVGLLPPHPSKQDVYGCVAYDVPLPFGETEASQEDRRLQAMQLENAECAEASTLMAATYSTQRSDINRAKPLKIHLPSVFTNWPLLFKKIHFINHAQTLLGKNVQAVFTNNLGTHWKTIFDFIQLYSEEESKKETVQAKVQSMSALIASSISQGIQNRSVESRCIAVFPLIALYFDEKLDKLFTLLPDTATDEEVLRSGANLNGYPILVIRGKSIFEFSSCDVVLVGKLKVEVADPMEGFLVLCLSYFVLTCVYQPANHSSLEFYQRFFLEVNPAQGDKRAVRKRVIDGVDSKVKRLA</sequence>
<protein>
    <submittedName>
        <fullName evidence="5">Cell death activator CIDE-3</fullName>
    </submittedName>
</protein>
<evidence type="ECO:0000259" key="4">
    <source>
        <dbReference type="PROSITE" id="PS51135"/>
    </source>
</evidence>
<dbReference type="GO" id="GO:0006915">
    <property type="term" value="P:apoptotic process"/>
    <property type="evidence" value="ECO:0007669"/>
    <property type="project" value="UniProtKB-UniRule"/>
</dbReference>
<dbReference type="PANTHER" id="PTHR31025:SF22">
    <property type="entry name" value="IP13529P"/>
    <property type="match status" value="1"/>
</dbReference>
<dbReference type="Pfam" id="PF02017">
    <property type="entry name" value="CIDE-N"/>
    <property type="match status" value="1"/>
</dbReference>
<evidence type="ECO:0000313" key="6">
    <source>
        <dbReference type="Proteomes" id="UP001219518"/>
    </source>
</evidence>
<feature type="region of interest" description="Disordered" evidence="3">
    <location>
        <begin position="93"/>
        <end position="132"/>
    </location>
</feature>
<feature type="region of interest" description="Disordered" evidence="3">
    <location>
        <begin position="237"/>
        <end position="273"/>
    </location>
</feature>
<keyword evidence="6" id="KW-1185">Reference proteome</keyword>
<organism evidence="5 6">
    <name type="scientific">Frankliniella fusca</name>
    <dbReference type="NCBI Taxonomy" id="407009"/>
    <lineage>
        <taxon>Eukaryota</taxon>
        <taxon>Metazoa</taxon>
        <taxon>Ecdysozoa</taxon>
        <taxon>Arthropoda</taxon>
        <taxon>Hexapoda</taxon>
        <taxon>Insecta</taxon>
        <taxon>Pterygota</taxon>
        <taxon>Neoptera</taxon>
        <taxon>Paraneoptera</taxon>
        <taxon>Thysanoptera</taxon>
        <taxon>Terebrantia</taxon>
        <taxon>Thripoidea</taxon>
        <taxon>Thripidae</taxon>
        <taxon>Frankliniella</taxon>
    </lineage>
</organism>
<evidence type="ECO:0000256" key="3">
    <source>
        <dbReference type="SAM" id="MobiDB-lite"/>
    </source>
</evidence>
<feature type="compositionally biased region" description="Polar residues" evidence="3">
    <location>
        <begin position="93"/>
        <end position="126"/>
    </location>
</feature>
<dbReference type="PROSITE" id="PS51135">
    <property type="entry name" value="CIDE_N"/>
    <property type="match status" value="1"/>
</dbReference>
<dbReference type="Gene3D" id="3.10.20.10">
    <property type="match status" value="1"/>
</dbReference>
<dbReference type="InterPro" id="IPR003508">
    <property type="entry name" value="CIDE-N_dom"/>
</dbReference>
<proteinExistence type="predicted"/>